<dbReference type="CDD" id="cd01823">
    <property type="entry name" value="SEST_like"/>
    <property type="match status" value="1"/>
</dbReference>
<comment type="caution">
    <text evidence="2">The sequence shown here is derived from an EMBL/GenBank/DDBJ whole genome shotgun (WGS) entry which is preliminary data.</text>
</comment>
<dbReference type="EMBL" id="JAGMVJ010000021">
    <property type="protein sequence ID" value="KAH7074078.1"/>
    <property type="molecule type" value="Genomic_DNA"/>
</dbReference>
<evidence type="ECO:0000256" key="1">
    <source>
        <dbReference type="SAM" id="MobiDB-lite"/>
    </source>
</evidence>
<gene>
    <name evidence="2" type="ORF">FB567DRAFT_597242</name>
</gene>
<dbReference type="PANTHER" id="PTHR37981">
    <property type="entry name" value="LIPASE 2"/>
    <property type="match status" value="1"/>
</dbReference>
<dbReference type="OrthoDB" id="21678at2759"/>
<keyword evidence="2" id="KW-0378">Hydrolase</keyword>
<evidence type="ECO:0000313" key="3">
    <source>
        <dbReference type="Proteomes" id="UP000813461"/>
    </source>
</evidence>
<dbReference type="GO" id="GO:0006629">
    <property type="term" value="P:lipid metabolic process"/>
    <property type="evidence" value="ECO:0007669"/>
    <property type="project" value="TreeGrafter"/>
</dbReference>
<dbReference type="Gene3D" id="3.40.50.1110">
    <property type="entry name" value="SGNH hydrolase"/>
    <property type="match status" value="1"/>
</dbReference>
<organism evidence="2 3">
    <name type="scientific">Paraphoma chrysanthemicola</name>
    <dbReference type="NCBI Taxonomy" id="798071"/>
    <lineage>
        <taxon>Eukaryota</taxon>
        <taxon>Fungi</taxon>
        <taxon>Dikarya</taxon>
        <taxon>Ascomycota</taxon>
        <taxon>Pezizomycotina</taxon>
        <taxon>Dothideomycetes</taxon>
        <taxon>Pleosporomycetidae</taxon>
        <taxon>Pleosporales</taxon>
        <taxon>Pleosporineae</taxon>
        <taxon>Phaeosphaeriaceae</taxon>
        <taxon>Paraphoma</taxon>
    </lineage>
</organism>
<dbReference type="InterPro" id="IPR036514">
    <property type="entry name" value="SGNH_hydro_sf"/>
</dbReference>
<reference evidence="2" key="1">
    <citation type="journal article" date="2021" name="Nat. Commun.">
        <title>Genetic determinants of endophytism in the Arabidopsis root mycobiome.</title>
        <authorList>
            <person name="Mesny F."/>
            <person name="Miyauchi S."/>
            <person name="Thiergart T."/>
            <person name="Pickel B."/>
            <person name="Atanasova L."/>
            <person name="Karlsson M."/>
            <person name="Huettel B."/>
            <person name="Barry K.W."/>
            <person name="Haridas S."/>
            <person name="Chen C."/>
            <person name="Bauer D."/>
            <person name="Andreopoulos W."/>
            <person name="Pangilinan J."/>
            <person name="LaButti K."/>
            <person name="Riley R."/>
            <person name="Lipzen A."/>
            <person name="Clum A."/>
            <person name="Drula E."/>
            <person name="Henrissat B."/>
            <person name="Kohler A."/>
            <person name="Grigoriev I.V."/>
            <person name="Martin F.M."/>
            <person name="Hacquard S."/>
        </authorList>
    </citation>
    <scope>NUCLEOTIDE SEQUENCE</scope>
    <source>
        <strain evidence="2">MPI-SDFR-AT-0120</strain>
    </source>
</reference>
<keyword evidence="3" id="KW-1185">Reference proteome</keyword>
<dbReference type="SUPFAM" id="SSF52266">
    <property type="entry name" value="SGNH hydrolase"/>
    <property type="match status" value="1"/>
</dbReference>
<name>A0A8K0QXT8_9PLEO</name>
<dbReference type="GO" id="GO:0016788">
    <property type="term" value="F:hydrolase activity, acting on ester bonds"/>
    <property type="evidence" value="ECO:0007669"/>
    <property type="project" value="InterPro"/>
</dbReference>
<feature type="compositionally biased region" description="Pro residues" evidence="1">
    <location>
        <begin position="405"/>
        <end position="419"/>
    </location>
</feature>
<accession>A0A8K0QXT8</accession>
<proteinExistence type="predicted"/>
<dbReference type="Proteomes" id="UP000813461">
    <property type="component" value="Unassembled WGS sequence"/>
</dbReference>
<protein>
    <submittedName>
        <fullName evidence="2">SGNH hydrolase-type esterase domain-containing protein</fullName>
    </submittedName>
</protein>
<dbReference type="AlphaFoldDB" id="A0A8K0QXT8"/>
<sequence length="552" mass="62954">MLAVGDSYTAGIGANGDWDELGFTNCSRYEQSWPMQLRERNDWNDANDGHKPSLTFGACSGNLMKDLRERQLTQGEPIDTTKADFTPIGKPQIAVLTISGNDAGFAKIVNDCVFRYWKGDAPEPMLGCDQRLAMAEGIINDAQFKKDLLSTYSAVIKAGREAKGANPPEAFQAYVGGYIRLWNQDDEQCDKAVWNVLPFTYKQWLTRALRKRFNDLVIRLNQVVKEAADELRPYGVFLVEGYDEKFEGHRFCERYEHSCIHAYRYQDFNSENKIFSYQSRKYALSWYEGKDARDVCSHDMISTEPTIADDDQLLHEINEVLVPNEDERKRIDADHGPWDVSEGHWDKYHDIFEALIDRGQHDPVKAKNTKDYLYRMFHPKGSGYTHFADRWMEMIKANRDNPKAGSPPSPGSSPAPAPRPRTKALSILLEQIIWPVPPTEQRWIFFETKYGEPVGCRDIDNTSLKRKTPDDHNLGAINDLEKIYPGPAEHELRGLWGEDCVYKNDGSNAGRLFCPSAGDAGYECWEEPQKGKDGAFECDEMITRHAAITCEW</sequence>
<dbReference type="InterPro" id="IPR037460">
    <property type="entry name" value="SEST-like"/>
</dbReference>
<dbReference type="PANTHER" id="PTHR37981:SF1">
    <property type="entry name" value="SGNH HYDROLASE-TYPE ESTERASE DOMAIN-CONTAINING PROTEIN"/>
    <property type="match status" value="1"/>
</dbReference>
<feature type="region of interest" description="Disordered" evidence="1">
    <location>
        <begin position="398"/>
        <end position="420"/>
    </location>
</feature>
<evidence type="ECO:0000313" key="2">
    <source>
        <dbReference type="EMBL" id="KAH7074078.1"/>
    </source>
</evidence>